<dbReference type="SUPFAM" id="SSF55729">
    <property type="entry name" value="Acyl-CoA N-acyltransferases (Nat)"/>
    <property type="match status" value="1"/>
</dbReference>
<dbReference type="InterPro" id="IPR000182">
    <property type="entry name" value="GNAT_dom"/>
</dbReference>
<dbReference type="Gene3D" id="3.40.630.30">
    <property type="match status" value="1"/>
</dbReference>
<dbReference type="AlphaFoldDB" id="A0A1M5WFQ1"/>
<dbReference type="Pfam" id="PF00583">
    <property type="entry name" value="Acetyltransf_1"/>
    <property type="match status" value="1"/>
</dbReference>
<dbReference type="EMBL" id="LT670817">
    <property type="protein sequence ID" value="SHH86228.1"/>
    <property type="molecule type" value="Genomic_DNA"/>
</dbReference>
<protein>
    <submittedName>
        <fullName evidence="2">Acetyltransferase (GNAT) family protein</fullName>
    </submittedName>
</protein>
<dbReference type="Proteomes" id="UP000189796">
    <property type="component" value="Chromosome I"/>
</dbReference>
<dbReference type="RefSeq" id="WP_172842723.1">
    <property type="nucleotide sequence ID" value="NZ_LT670817.1"/>
</dbReference>
<dbReference type="CDD" id="cd04301">
    <property type="entry name" value="NAT_SF"/>
    <property type="match status" value="1"/>
</dbReference>
<accession>A0A1M5WFQ1</accession>
<name>A0A1M5WFQ1_9BRAD</name>
<feature type="domain" description="N-acetyltransferase" evidence="1">
    <location>
        <begin position="4"/>
        <end position="158"/>
    </location>
</feature>
<keyword evidence="2" id="KW-0808">Transferase</keyword>
<gene>
    <name evidence="2" type="ORF">SAMN05443248_6547</name>
</gene>
<evidence type="ECO:0000313" key="3">
    <source>
        <dbReference type="Proteomes" id="UP000189796"/>
    </source>
</evidence>
<evidence type="ECO:0000313" key="2">
    <source>
        <dbReference type="EMBL" id="SHH86228.1"/>
    </source>
</evidence>
<dbReference type="GO" id="GO:0016747">
    <property type="term" value="F:acyltransferase activity, transferring groups other than amino-acyl groups"/>
    <property type="evidence" value="ECO:0007669"/>
    <property type="project" value="InterPro"/>
</dbReference>
<dbReference type="PROSITE" id="PS51186">
    <property type="entry name" value="GNAT"/>
    <property type="match status" value="1"/>
</dbReference>
<sequence length="159" mass="17670">MDVYTVRQAKSEEQRELTRLSVRATMHAGYDEAFIDRSMPSLTITLPMISANWVQVAQDGSSEVVGVVWVMPTALQGIALLHGLYVDPARWKRGIGRVLFGVAVTRAKEINAGAIMIYAEPSAEGFYKRMGAIRIGEGPFFYSPETVLPHLLYVIPREV</sequence>
<reference evidence="2 3" key="1">
    <citation type="submission" date="2016-11" db="EMBL/GenBank/DDBJ databases">
        <authorList>
            <person name="Jaros S."/>
            <person name="Januszkiewicz K."/>
            <person name="Wedrychowicz H."/>
        </authorList>
    </citation>
    <scope>NUCLEOTIDE SEQUENCE [LARGE SCALE GENOMIC DNA]</scope>
    <source>
        <strain evidence="2 3">GAS138</strain>
    </source>
</reference>
<dbReference type="InterPro" id="IPR016181">
    <property type="entry name" value="Acyl_CoA_acyltransferase"/>
</dbReference>
<evidence type="ECO:0000259" key="1">
    <source>
        <dbReference type="PROSITE" id="PS51186"/>
    </source>
</evidence>
<proteinExistence type="predicted"/>
<organism evidence="2 3">
    <name type="scientific">Bradyrhizobium erythrophlei</name>
    <dbReference type="NCBI Taxonomy" id="1437360"/>
    <lineage>
        <taxon>Bacteria</taxon>
        <taxon>Pseudomonadati</taxon>
        <taxon>Pseudomonadota</taxon>
        <taxon>Alphaproteobacteria</taxon>
        <taxon>Hyphomicrobiales</taxon>
        <taxon>Nitrobacteraceae</taxon>
        <taxon>Bradyrhizobium</taxon>
    </lineage>
</organism>